<accession>A0A5P2VWQ0</accession>
<dbReference type="KEGG" id="snq:CP978_04045"/>
<dbReference type="InterPro" id="IPR025326">
    <property type="entry name" value="DUF4232"/>
</dbReference>
<evidence type="ECO:0000313" key="3">
    <source>
        <dbReference type="EMBL" id="QEV37818.1"/>
    </source>
</evidence>
<sequence>MEAGLMSPVHRRAAVVAALLAATASGTGAVQAQAAAPTCRTADLSLSVGQVTGGAGSFFHPIRFTNTSARSCALRGYPGVSVLDSRHRQIGAAASAGPHSVTTVLVHPAGSVYAAVRTNDPSIVDRCRATSTYLRVYPPGNREAVLVPHRLRVCGAFQVNPVQSTP</sequence>
<gene>
    <name evidence="3" type="ORF">CP978_04045</name>
</gene>
<feature type="signal peptide" evidence="1">
    <location>
        <begin position="1"/>
        <end position="34"/>
    </location>
</feature>
<name>A0A5P2VWQ0_9ACTN</name>
<evidence type="ECO:0000259" key="2">
    <source>
        <dbReference type="Pfam" id="PF14016"/>
    </source>
</evidence>
<dbReference type="Proteomes" id="UP000325763">
    <property type="component" value="Chromosome"/>
</dbReference>
<feature type="chain" id="PRO_5024929057" evidence="1">
    <location>
        <begin position="35"/>
        <end position="166"/>
    </location>
</feature>
<protein>
    <submittedName>
        <fullName evidence="3">DUF4232 domain-containing protein</fullName>
    </submittedName>
</protein>
<reference evidence="3 4" key="1">
    <citation type="submission" date="2017-09" db="EMBL/GenBank/DDBJ databases">
        <title>Streptomyces genome completion.</title>
        <authorList>
            <person name="Lee N."/>
            <person name="Cho B.-K."/>
        </authorList>
    </citation>
    <scope>NUCLEOTIDE SEQUENCE [LARGE SCALE GENOMIC DNA]</scope>
    <source>
        <strain evidence="3 4">ATCC 14899</strain>
    </source>
</reference>
<dbReference type="AlphaFoldDB" id="A0A5P2VWQ0"/>
<dbReference type="EMBL" id="CP023747">
    <property type="protein sequence ID" value="QEV37818.1"/>
    <property type="molecule type" value="Genomic_DNA"/>
</dbReference>
<organism evidence="3 4">
    <name type="scientific">Streptomyces nodosus</name>
    <dbReference type="NCBI Taxonomy" id="40318"/>
    <lineage>
        <taxon>Bacteria</taxon>
        <taxon>Bacillati</taxon>
        <taxon>Actinomycetota</taxon>
        <taxon>Actinomycetes</taxon>
        <taxon>Kitasatosporales</taxon>
        <taxon>Streptomycetaceae</taxon>
        <taxon>Streptomyces</taxon>
    </lineage>
</organism>
<evidence type="ECO:0000256" key="1">
    <source>
        <dbReference type="SAM" id="SignalP"/>
    </source>
</evidence>
<keyword evidence="1" id="KW-0732">Signal</keyword>
<evidence type="ECO:0000313" key="4">
    <source>
        <dbReference type="Proteomes" id="UP000325763"/>
    </source>
</evidence>
<dbReference type="Pfam" id="PF14016">
    <property type="entry name" value="DUF4232"/>
    <property type="match status" value="1"/>
</dbReference>
<proteinExistence type="predicted"/>
<feature type="domain" description="DUF4232" evidence="2">
    <location>
        <begin position="39"/>
        <end position="163"/>
    </location>
</feature>